<dbReference type="AlphaFoldDB" id="A0A0C9MSG4"/>
<evidence type="ECO:0000313" key="3">
    <source>
        <dbReference type="EMBL" id="GAN10379.1"/>
    </source>
</evidence>
<name>A0A0C9MSG4_9FUNG</name>
<evidence type="ECO:0000256" key="2">
    <source>
        <dbReference type="SAM" id="MobiDB-lite"/>
    </source>
</evidence>
<accession>A0A0C9MSG4</accession>
<keyword evidence="4" id="KW-1185">Reference proteome</keyword>
<organism evidence="3">
    <name type="scientific">Mucor ambiguus</name>
    <dbReference type="NCBI Taxonomy" id="91626"/>
    <lineage>
        <taxon>Eukaryota</taxon>
        <taxon>Fungi</taxon>
        <taxon>Fungi incertae sedis</taxon>
        <taxon>Mucoromycota</taxon>
        <taxon>Mucoromycotina</taxon>
        <taxon>Mucoromycetes</taxon>
        <taxon>Mucorales</taxon>
        <taxon>Mucorineae</taxon>
        <taxon>Mucoraceae</taxon>
        <taxon>Mucor</taxon>
    </lineage>
</organism>
<reference evidence="3" key="1">
    <citation type="submission" date="2014-09" db="EMBL/GenBank/DDBJ databases">
        <title>Draft genome sequence of an oleaginous Mucoromycotina fungus Mucor ambiguus NBRC6742.</title>
        <authorList>
            <person name="Takeda I."/>
            <person name="Yamane N."/>
            <person name="Morita T."/>
            <person name="Tamano K."/>
            <person name="Machida M."/>
            <person name="Baker S."/>
            <person name="Koike H."/>
        </authorList>
    </citation>
    <scope>NUCLEOTIDE SEQUENCE</scope>
    <source>
        <strain evidence="3">NBRC 6742</strain>
    </source>
</reference>
<protein>
    <submittedName>
        <fullName evidence="3">Uncharacterized protein</fullName>
    </submittedName>
</protein>
<feature type="compositionally biased region" description="Low complexity" evidence="2">
    <location>
        <begin position="360"/>
        <end position="377"/>
    </location>
</feature>
<evidence type="ECO:0000313" key="4">
    <source>
        <dbReference type="Proteomes" id="UP000053815"/>
    </source>
</evidence>
<keyword evidence="1" id="KW-0175">Coiled coil</keyword>
<feature type="compositionally biased region" description="Polar residues" evidence="2">
    <location>
        <begin position="399"/>
        <end position="408"/>
    </location>
</feature>
<dbReference type="OrthoDB" id="2351770at2759"/>
<evidence type="ECO:0000256" key="1">
    <source>
        <dbReference type="SAM" id="Coils"/>
    </source>
</evidence>
<proteinExistence type="predicted"/>
<gene>
    <name evidence="3" type="ORF">MAM1_0348d09919</name>
</gene>
<feature type="region of interest" description="Disordered" evidence="2">
    <location>
        <begin position="360"/>
        <end position="422"/>
    </location>
</feature>
<dbReference type="Proteomes" id="UP000053815">
    <property type="component" value="Unassembled WGS sequence"/>
</dbReference>
<dbReference type="EMBL" id="DF836637">
    <property type="protein sequence ID" value="GAN10379.1"/>
    <property type="molecule type" value="Genomic_DNA"/>
</dbReference>
<feature type="coiled-coil region" evidence="1">
    <location>
        <begin position="94"/>
        <end position="121"/>
    </location>
</feature>
<feature type="coiled-coil region" evidence="1">
    <location>
        <begin position="146"/>
        <end position="208"/>
    </location>
</feature>
<sequence length="422" mass="48844">MQETYEQQPAVNGPVNLEQAEFILSLSSKKNGAFKSMIHLLRQIEAQIEARRKQNTQFYQVVQVVDERYRRKMYANQQLVQRIHSEITYIVHDMDQLTCRRTSLKEELDAHEQELTEIRDYAEQRRNKKSKRERQYHQLYHVPLVAAQYKKKYMRARDKNSDAEEKVSEIRAVVDSCQKAIGELSKSLGDCQRKKEQLTLNQQDVENQTKETQGLMANLQEGCRFWQGFDQHQSNTAQKAVTHFIESLQRNSSSSTTLRQCVNPNNDIVKLFKMALYEYGEAERYADQRWGRLHVEFDCAKCQVSQVGWPKPDKVRPNNLLCAACYQEHRTSMILEKKMTGVSQQLLNLPGGSMLSFSSQSTLNSTASSSDDTSTKSNKPGFKKMFNMLKGNKMKKNRSSSNDSTASETFLEPQRNSRMMMA</sequence>